<keyword evidence="3 6" id="KW-0812">Transmembrane</keyword>
<dbReference type="OrthoDB" id="9773404at2"/>
<evidence type="ECO:0000313" key="8">
    <source>
        <dbReference type="EMBL" id="ADO84659.1"/>
    </source>
</evidence>
<feature type="transmembrane region" description="Helical" evidence="6">
    <location>
        <begin position="264"/>
        <end position="287"/>
    </location>
</feature>
<keyword evidence="2" id="KW-1003">Cell membrane</keyword>
<keyword evidence="8" id="KW-0614">Plasmid</keyword>
<dbReference type="RefSeq" id="WP_013389310.1">
    <property type="nucleotide sequence ID" value="NC_014634.1"/>
</dbReference>
<feature type="domain" description="Major facilitator superfamily (MFS) profile" evidence="7">
    <location>
        <begin position="8"/>
        <end position="416"/>
    </location>
</feature>
<dbReference type="InterPro" id="IPR036259">
    <property type="entry name" value="MFS_trans_sf"/>
</dbReference>
<proteinExistence type="predicted"/>
<comment type="subcellular location">
    <subcellularLocation>
        <location evidence="1">Cell membrane</location>
        <topology evidence="1">Multi-pass membrane protein</topology>
    </subcellularLocation>
</comment>
<dbReference type="PANTHER" id="PTHR43124">
    <property type="entry name" value="PURINE EFFLUX PUMP PBUE"/>
    <property type="match status" value="1"/>
</dbReference>
<name>E3HE47_ILYPC</name>
<dbReference type="KEGG" id="ipo:Ilyop_2921"/>
<feature type="transmembrane region" description="Helical" evidence="6">
    <location>
        <begin position="50"/>
        <end position="70"/>
    </location>
</feature>
<dbReference type="AlphaFoldDB" id="E3HE47"/>
<dbReference type="PANTHER" id="PTHR43124:SF3">
    <property type="entry name" value="CHLORAMPHENICOL EFFLUX PUMP RV0191"/>
    <property type="match status" value="1"/>
</dbReference>
<dbReference type="HOGENOM" id="CLU_043790_0_0_0"/>
<dbReference type="Gene3D" id="1.20.1250.20">
    <property type="entry name" value="MFS general substrate transporter like domains"/>
    <property type="match status" value="2"/>
</dbReference>
<keyword evidence="5 6" id="KW-0472">Membrane</keyword>
<feature type="transmembrane region" description="Helical" evidence="6">
    <location>
        <begin position="175"/>
        <end position="198"/>
    </location>
</feature>
<evidence type="ECO:0000256" key="6">
    <source>
        <dbReference type="SAM" id="Phobius"/>
    </source>
</evidence>
<dbReference type="PROSITE" id="PS50850">
    <property type="entry name" value="MFS"/>
    <property type="match status" value="1"/>
</dbReference>
<feature type="transmembrane region" description="Helical" evidence="6">
    <location>
        <begin position="230"/>
        <end position="252"/>
    </location>
</feature>
<dbReference type="InterPro" id="IPR020846">
    <property type="entry name" value="MFS_dom"/>
</dbReference>
<dbReference type="InterPro" id="IPR050189">
    <property type="entry name" value="MFS_Efflux_Transporters"/>
</dbReference>
<dbReference type="InterPro" id="IPR011701">
    <property type="entry name" value="MFS"/>
</dbReference>
<dbReference type="GO" id="GO:0022857">
    <property type="term" value="F:transmembrane transporter activity"/>
    <property type="evidence" value="ECO:0007669"/>
    <property type="project" value="InterPro"/>
</dbReference>
<evidence type="ECO:0000256" key="5">
    <source>
        <dbReference type="ARBA" id="ARBA00023136"/>
    </source>
</evidence>
<organism evidence="8 9">
    <name type="scientific">Ilyobacter polytropus (strain ATCC 51220 / DSM 2926 / LMG 16218 / CuHBu1)</name>
    <dbReference type="NCBI Taxonomy" id="572544"/>
    <lineage>
        <taxon>Bacteria</taxon>
        <taxon>Fusobacteriati</taxon>
        <taxon>Fusobacteriota</taxon>
        <taxon>Fusobacteriia</taxon>
        <taxon>Fusobacteriales</taxon>
        <taxon>Fusobacteriaceae</taxon>
        <taxon>Ilyobacter</taxon>
    </lineage>
</organism>
<feature type="transmembrane region" description="Helical" evidence="6">
    <location>
        <begin position="101"/>
        <end position="124"/>
    </location>
</feature>
<evidence type="ECO:0000256" key="2">
    <source>
        <dbReference type="ARBA" id="ARBA00022475"/>
    </source>
</evidence>
<evidence type="ECO:0000313" key="9">
    <source>
        <dbReference type="Proteomes" id="UP000006875"/>
    </source>
</evidence>
<evidence type="ECO:0000256" key="3">
    <source>
        <dbReference type="ARBA" id="ARBA00022692"/>
    </source>
</evidence>
<feature type="transmembrane region" description="Helical" evidence="6">
    <location>
        <begin position="77"/>
        <end position="95"/>
    </location>
</feature>
<dbReference type="SUPFAM" id="SSF103473">
    <property type="entry name" value="MFS general substrate transporter"/>
    <property type="match status" value="1"/>
</dbReference>
<feature type="transmembrane region" description="Helical" evidence="6">
    <location>
        <begin position="145"/>
        <end position="163"/>
    </location>
</feature>
<accession>E3HE47</accession>
<keyword evidence="9" id="KW-1185">Reference proteome</keyword>
<feature type="transmembrane region" description="Helical" evidence="6">
    <location>
        <begin position="12"/>
        <end position="30"/>
    </location>
</feature>
<dbReference type="GO" id="GO:0005886">
    <property type="term" value="C:plasma membrane"/>
    <property type="evidence" value="ECO:0007669"/>
    <property type="project" value="UniProtKB-SubCell"/>
</dbReference>
<feature type="transmembrane region" description="Helical" evidence="6">
    <location>
        <begin position="393"/>
        <end position="411"/>
    </location>
</feature>
<protein>
    <submittedName>
        <fullName evidence="8">Major facilitator superfamily MFS_1</fullName>
    </submittedName>
</protein>
<feature type="transmembrane region" description="Helical" evidence="6">
    <location>
        <begin position="353"/>
        <end position="373"/>
    </location>
</feature>
<evidence type="ECO:0000259" key="7">
    <source>
        <dbReference type="PROSITE" id="PS50850"/>
    </source>
</evidence>
<sequence>MKTNNTSRYFQFLLVVLAAGMIFALMYLRTNYQVTMIEVFGITNEQLNTIYSTLGLVYVIGYFPSGWLADKISAKKLLVGSLFGSGLGGLWYAQIPSYTSVKIIFAIWGFFSVFTFWGAHLKIVKLMSTKEEEGRFFGILDGGRGVVEALLASIGLALFSSILGESSDIVLKREALVKVIYMYTFSLFALSILMAIFLKDNKSNVEKEEKKNSLKRNLIDDFKSVFSNGFVWNLGIIIFMGYTVFWTVYYVGGFLQTNIEVDPVTVGLVTTIILWMRPVGGICGGFIADKIGKAKTLKMAVGFASVLLIGISVLPYTTPKIVFFALFILLAIMLYAIRGLYWSLLGDCRLNNAILGLSIGVISFIGYLPDMIIPKVNSVLFGTFGGNGGYNSYFITSAICGFIGVIAITIFRKKSIQTKEVLEDLQYSTEDQ</sequence>
<feature type="transmembrane region" description="Helical" evidence="6">
    <location>
        <begin position="322"/>
        <end position="341"/>
    </location>
</feature>
<feature type="transmembrane region" description="Helical" evidence="6">
    <location>
        <begin position="299"/>
        <end position="316"/>
    </location>
</feature>
<dbReference type="CDD" id="cd06174">
    <property type="entry name" value="MFS"/>
    <property type="match status" value="1"/>
</dbReference>
<keyword evidence="4 6" id="KW-1133">Transmembrane helix</keyword>
<evidence type="ECO:0000256" key="4">
    <source>
        <dbReference type="ARBA" id="ARBA00022989"/>
    </source>
</evidence>
<evidence type="ECO:0000256" key="1">
    <source>
        <dbReference type="ARBA" id="ARBA00004651"/>
    </source>
</evidence>
<geneLocation type="plasmid" evidence="8 9">
    <name>pILYOP02</name>
</geneLocation>
<dbReference type="eggNOG" id="COG2271">
    <property type="taxonomic scope" value="Bacteria"/>
</dbReference>
<dbReference type="Pfam" id="PF07690">
    <property type="entry name" value="MFS_1"/>
    <property type="match status" value="1"/>
</dbReference>
<gene>
    <name evidence="8" type="ordered locus">Ilyop_2921</name>
</gene>
<reference evidence="8 9" key="1">
    <citation type="journal article" date="2010" name="Stand. Genomic Sci.">
        <title>Complete genome sequence of Ilyobacter polytropus type strain (CuHbu1).</title>
        <authorList>
            <person name="Sikorski J."/>
            <person name="Chertkov O."/>
            <person name="Lapidus A."/>
            <person name="Nolan M."/>
            <person name="Lucas S."/>
            <person name="Del Rio T.G."/>
            <person name="Tice H."/>
            <person name="Cheng J.F."/>
            <person name="Tapia R."/>
            <person name="Han C."/>
            <person name="Goodwin L."/>
            <person name="Pitluck S."/>
            <person name="Liolios K."/>
            <person name="Ivanova N."/>
            <person name="Mavromatis K."/>
            <person name="Mikhailova N."/>
            <person name="Pati A."/>
            <person name="Chen A."/>
            <person name="Palaniappan K."/>
            <person name="Land M."/>
            <person name="Hauser L."/>
            <person name="Chang Y.J."/>
            <person name="Jeffries C.D."/>
            <person name="Brambilla E."/>
            <person name="Yasawong M."/>
            <person name="Rohde M."/>
            <person name="Pukall R."/>
            <person name="Spring S."/>
            <person name="Goker M."/>
            <person name="Woyke T."/>
            <person name="Bristow J."/>
            <person name="Eisen J.A."/>
            <person name="Markowitz V."/>
            <person name="Hugenholtz P."/>
            <person name="Kyrpides N.C."/>
            <person name="Klenk H.P."/>
        </authorList>
    </citation>
    <scope>NUCLEOTIDE SEQUENCE [LARGE SCALE GENOMIC DNA]</scope>
    <source>
        <strain evidence="9">ATCC 51220 / DSM 2926 / LMG 16218 / CuHBu1</strain>
        <plasmid evidence="9">pILYOP02</plasmid>
    </source>
</reference>
<dbReference type="EMBL" id="CP002283">
    <property type="protein sequence ID" value="ADO84659.1"/>
    <property type="molecule type" value="Genomic_DNA"/>
</dbReference>
<dbReference type="Proteomes" id="UP000006875">
    <property type="component" value="Plasmid pILYOP02"/>
</dbReference>